<organism evidence="2 3">
    <name type="scientific">Halobellus ruber</name>
    <dbReference type="NCBI Taxonomy" id="2761102"/>
    <lineage>
        <taxon>Archaea</taxon>
        <taxon>Methanobacteriati</taxon>
        <taxon>Methanobacteriota</taxon>
        <taxon>Stenosarchaea group</taxon>
        <taxon>Halobacteria</taxon>
        <taxon>Halobacteriales</taxon>
        <taxon>Haloferacaceae</taxon>
        <taxon>Halobellus</taxon>
    </lineage>
</organism>
<evidence type="ECO:0000313" key="2">
    <source>
        <dbReference type="EMBL" id="MBB6645087.1"/>
    </source>
</evidence>
<keyword evidence="3" id="KW-1185">Reference proteome</keyword>
<protein>
    <submittedName>
        <fullName evidence="2">Uncharacterized protein</fullName>
    </submittedName>
</protein>
<dbReference type="AlphaFoldDB" id="A0A7J9SGJ9"/>
<feature type="region of interest" description="Disordered" evidence="1">
    <location>
        <begin position="145"/>
        <end position="169"/>
    </location>
</feature>
<sequence length="169" mass="18864">MNRTVGVNQDHLWFFGTDQDYWNSDVQYKRPGEIEQSSGGMLRGGGGYDAGETTISQMVRQLDLKERDRICYLFDYGDEWRFYAIVKEIDGERSSGTEPEVVNKGRARGAVSTARQWLVANSLGAGCYRTVNIQSPDRLGLLKTGELPTASERSERAGQEPTDGRLAGF</sequence>
<dbReference type="SUPFAM" id="SSF159941">
    <property type="entry name" value="MM3350-like"/>
    <property type="match status" value="1"/>
</dbReference>
<gene>
    <name evidence="2" type="ORF">H5V44_02020</name>
</gene>
<dbReference type="InterPro" id="IPR024047">
    <property type="entry name" value="MM3350-like_sf"/>
</dbReference>
<proteinExistence type="predicted"/>
<reference evidence="2 3" key="1">
    <citation type="submission" date="2020-08" db="EMBL/GenBank/DDBJ databases">
        <authorList>
            <person name="Seo M.-J."/>
        </authorList>
    </citation>
    <scope>NUCLEOTIDE SEQUENCE [LARGE SCALE GENOMIC DNA]</scope>
    <source>
        <strain evidence="2 3">MBLA0160</strain>
    </source>
</reference>
<dbReference type="EMBL" id="JACKXD010000001">
    <property type="protein sequence ID" value="MBB6645087.1"/>
    <property type="molecule type" value="Genomic_DNA"/>
</dbReference>
<accession>A0A7J9SGJ9</accession>
<evidence type="ECO:0000256" key="1">
    <source>
        <dbReference type="SAM" id="MobiDB-lite"/>
    </source>
</evidence>
<dbReference type="Gene3D" id="3.10.290.30">
    <property type="entry name" value="MM3350-like"/>
    <property type="match status" value="1"/>
</dbReference>
<name>A0A7J9SGJ9_9EURY</name>
<evidence type="ECO:0000313" key="3">
    <source>
        <dbReference type="Proteomes" id="UP000546257"/>
    </source>
</evidence>
<comment type="caution">
    <text evidence="2">The sequence shown here is derived from an EMBL/GenBank/DDBJ whole genome shotgun (WGS) entry which is preliminary data.</text>
</comment>
<dbReference type="Proteomes" id="UP000546257">
    <property type="component" value="Unassembled WGS sequence"/>
</dbReference>